<sequence length="68" mass="7233">MTTTTVALGAIEPLVPLLLRQLLAVLWPRETYAGPTATLHTDEPLRIPAHLAVAEPAAAAEGARNDHE</sequence>
<keyword evidence="2" id="KW-1185">Reference proteome</keyword>
<evidence type="ECO:0000313" key="1">
    <source>
        <dbReference type="EMBL" id="PNE43483.1"/>
    </source>
</evidence>
<dbReference type="Proteomes" id="UP000236047">
    <property type="component" value="Unassembled WGS sequence"/>
</dbReference>
<proteinExistence type="predicted"/>
<dbReference type="AlphaFoldDB" id="A0A2N8PR48"/>
<dbReference type="EMBL" id="LJSN01000001">
    <property type="protein sequence ID" value="PNE43483.1"/>
    <property type="molecule type" value="Genomic_DNA"/>
</dbReference>
<dbReference type="RefSeq" id="WP_102922403.1">
    <property type="nucleotide sequence ID" value="NZ_LJSN01000001.1"/>
</dbReference>
<comment type="caution">
    <text evidence="1">The sequence shown here is derived from an EMBL/GenBank/DDBJ whole genome shotgun (WGS) entry which is preliminary data.</text>
</comment>
<protein>
    <submittedName>
        <fullName evidence="1">Uncharacterized protein</fullName>
    </submittedName>
</protein>
<evidence type="ECO:0000313" key="2">
    <source>
        <dbReference type="Proteomes" id="UP000236047"/>
    </source>
</evidence>
<reference evidence="2" key="1">
    <citation type="submission" date="2015-09" db="EMBL/GenBank/DDBJ databases">
        <authorList>
            <person name="Graham D.E."/>
            <person name="Mahan K.M."/>
            <person name="Klingeman D.M."/>
            <person name="Fida T."/>
            <person name="Giannone R.J."/>
            <person name="Hettich R.L."/>
            <person name="Parry R.J."/>
            <person name="Spain J.C."/>
        </authorList>
    </citation>
    <scope>NUCLEOTIDE SEQUENCE [LARGE SCALE GENOMIC DNA]</scope>
    <source>
        <strain evidence="2">JCM 4701</strain>
    </source>
</reference>
<gene>
    <name evidence="1" type="ORF">AOB60_00765</name>
</gene>
<organism evidence="1 2">
    <name type="scientific">Streptomyces noursei</name>
    <name type="common">Streptomyces albulus</name>
    <dbReference type="NCBI Taxonomy" id="1971"/>
    <lineage>
        <taxon>Bacteria</taxon>
        <taxon>Bacillati</taxon>
        <taxon>Actinomycetota</taxon>
        <taxon>Actinomycetes</taxon>
        <taxon>Kitasatosporales</taxon>
        <taxon>Streptomycetaceae</taxon>
        <taxon>Streptomyces</taxon>
    </lineage>
</organism>
<accession>A0A2N8PR48</accession>
<name>A0A2N8PR48_STRNR</name>